<protein>
    <submittedName>
        <fullName evidence="5">Helix-turn-helix transcriptional regulator</fullName>
    </submittedName>
</protein>
<dbReference type="CDD" id="cd00093">
    <property type="entry name" value="HTH_XRE"/>
    <property type="match status" value="1"/>
</dbReference>
<name>A0ABP9N1S5_9GAMM</name>
<dbReference type="InterPro" id="IPR036286">
    <property type="entry name" value="LexA/Signal_pep-like_sf"/>
</dbReference>
<organism evidence="5 6">
    <name type="scientific">Wohlfahrtiimonas larvae</name>
    <dbReference type="NCBI Taxonomy" id="1157986"/>
    <lineage>
        <taxon>Bacteria</taxon>
        <taxon>Pseudomonadati</taxon>
        <taxon>Pseudomonadota</taxon>
        <taxon>Gammaproteobacteria</taxon>
        <taxon>Cardiobacteriales</taxon>
        <taxon>Ignatzschineriaceae</taxon>
        <taxon>Wohlfahrtiimonas</taxon>
    </lineage>
</organism>
<dbReference type="EMBL" id="BAABKE010000007">
    <property type="protein sequence ID" value="GAA5102628.1"/>
    <property type="molecule type" value="Genomic_DNA"/>
</dbReference>
<proteinExistence type="predicted"/>
<dbReference type="Proteomes" id="UP001500631">
    <property type="component" value="Unassembled WGS sequence"/>
</dbReference>
<dbReference type="InterPro" id="IPR015927">
    <property type="entry name" value="Peptidase_S24_S26A/B/C"/>
</dbReference>
<keyword evidence="1" id="KW-0805">Transcription regulation</keyword>
<dbReference type="Pfam" id="PF00717">
    <property type="entry name" value="Peptidase_S24"/>
    <property type="match status" value="1"/>
</dbReference>
<dbReference type="InterPro" id="IPR039418">
    <property type="entry name" value="LexA-like"/>
</dbReference>
<keyword evidence="2" id="KW-0238">DNA-binding</keyword>
<evidence type="ECO:0000256" key="1">
    <source>
        <dbReference type="ARBA" id="ARBA00023015"/>
    </source>
</evidence>
<dbReference type="PANTHER" id="PTHR40661">
    <property type="match status" value="1"/>
</dbReference>
<sequence>MTNFKVDEKLESLNSELSSDELSSEGFTRRLNYLASRHDTVTSLAESAGISISGIQRLLKGGNPTLPVLLKLAKHNNVSVEWLATGNGSIDDVVDQNTPVIAVYDNAGNQVDLNEFTFIPRYNVSASAGHGCAINEESYLFSMAYRTYWIKKYLEVNPKDLIALTAKGDSMTGVIDDRDVMLVDTANKTLSDGIYVLRIDGDLLVKRAQKLPNSIIEISSANPVYRPFQIDMKMPPDDFEVIGAVVHTEPGTLFRYRKN</sequence>
<reference evidence="6" key="1">
    <citation type="journal article" date="2019" name="Int. J. Syst. Evol. Microbiol.">
        <title>The Global Catalogue of Microorganisms (GCM) 10K type strain sequencing project: providing services to taxonomists for standard genome sequencing and annotation.</title>
        <authorList>
            <consortium name="The Broad Institute Genomics Platform"/>
            <consortium name="The Broad Institute Genome Sequencing Center for Infectious Disease"/>
            <person name="Wu L."/>
            <person name="Ma J."/>
        </authorList>
    </citation>
    <scope>NUCLEOTIDE SEQUENCE [LARGE SCALE GENOMIC DNA]</scope>
    <source>
        <strain evidence="6">JCM 18424</strain>
    </source>
</reference>
<evidence type="ECO:0000313" key="5">
    <source>
        <dbReference type="EMBL" id="GAA5102628.1"/>
    </source>
</evidence>
<dbReference type="SUPFAM" id="SSF51306">
    <property type="entry name" value="LexA/Signal peptidase"/>
    <property type="match status" value="1"/>
</dbReference>
<dbReference type="PROSITE" id="PS50943">
    <property type="entry name" value="HTH_CROC1"/>
    <property type="match status" value="1"/>
</dbReference>
<dbReference type="Pfam" id="PF01381">
    <property type="entry name" value="HTH_3"/>
    <property type="match status" value="1"/>
</dbReference>
<dbReference type="SUPFAM" id="SSF47413">
    <property type="entry name" value="lambda repressor-like DNA-binding domains"/>
    <property type="match status" value="1"/>
</dbReference>
<dbReference type="PANTHER" id="PTHR40661:SF3">
    <property type="entry name" value="FELS-1 PROPHAGE TRANSCRIPTIONAL REGULATOR"/>
    <property type="match status" value="1"/>
</dbReference>
<dbReference type="InterPro" id="IPR001387">
    <property type="entry name" value="Cro/C1-type_HTH"/>
</dbReference>
<keyword evidence="3" id="KW-0804">Transcription</keyword>
<dbReference type="InterPro" id="IPR010982">
    <property type="entry name" value="Lambda_DNA-bd_dom_sf"/>
</dbReference>
<keyword evidence="6" id="KW-1185">Reference proteome</keyword>
<accession>A0ABP9N1S5</accession>
<feature type="domain" description="HTH cro/C1-type" evidence="4">
    <location>
        <begin position="40"/>
        <end position="83"/>
    </location>
</feature>
<dbReference type="CDD" id="cd06529">
    <property type="entry name" value="S24_LexA-like"/>
    <property type="match status" value="1"/>
</dbReference>
<evidence type="ECO:0000256" key="3">
    <source>
        <dbReference type="ARBA" id="ARBA00023163"/>
    </source>
</evidence>
<dbReference type="Gene3D" id="2.10.109.10">
    <property type="entry name" value="Umud Fragment, subunit A"/>
    <property type="match status" value="1"/>
</dbReference>
<dbReference type="RefSeq" id="WP_077926568.1">
    <property type="nucleotide sequence ID" value="NZ_BAABKE010000007.1"/>
</dbReference>
<dbReference type="Gene3D" id="1.10.260.40">
    <property type="entry name" value="lambda repressor-like DNA-binding domains"/>
    <property type="match status" value="1"/>
</dbReference>
<evidence type="ECO:0000256" key="2">
    <source>
        <dbReference type="ARBA" id="ARBA00023125"/>
    </source>
</evidence>
<evidence type="ECO:0000313" key="6">
    <source>
        <dbReference type="Proteomes" id="UP001500631"/>
    </source>
</evidence>
<comment type="caution">
    <text evidence="5">The sequence shown here is derived from an EMBL/GenBank/DDBJ whole genome shotgun (WGS) entry which is preliminary data.</text>
</comment>
<evidence type="ECO:0000259" key="4">
    <source>
        <dbReference type="PROSITE" id="PS50943"/>
    </source>
</evidence>
<gene>
    <name evidence="5" type="ORF">GCM10023338_20130</name>
</gene>